<name>A0ABW6CNR0_9CAUL</name>
<proteinExistence type="predicted"/>
<accession>A0ABW6CNR0</accession>
<reference evidence="1 2" key="1">
    <citation type="submission" date="2022-09" db="EMBL/GenBank/DDBJ databases">
        <title>New species of Phenylobacterium.</title>
        <authorList>
            <person name="Mieszkin S."/>
        </authorList>
    </citation>
    <scope>NUCLEOTIDE SEQUENCE [LARGE SCALE GENOMIC DNA]</scope>
    <source>
        <strain evidence="1 2">HK31-G</strain>
    </source>
</reference>
<keyword evidence="2" id="KW-1185">Reference proteome</keyword>
<comment type="caution">
    <text evidence="1">The sequence shown here is derived from an EMBL/GenBank/DDBJ whole genome shotgun (WGS) entry which is preliminary data.</text>
</comment>
<dbReference type="EMBL" id="JAOTJD010000021">
    <property type="protein sequence ID" value="MFD3264720.1"/>
    <property type="molecule type" value="Genomic_DNA"/>
</dbReference>
<evidence type="ECO:0000313" key="2">
    <source>
        <dbReference type="Proteomes" id="UP001598130"/>
    </source>
</evidence>
<sequence>MDDPRHIRLISRLSMDYVISIYSAVLRGGTHDPLDALILSTVAVANVAHLGSDPALSLRYGGIDEPEPFEIKRPISRNAVALSLGLSYETARRRIQKLIDAGSLVDTEQGLVGANEARNPELVLAMAKQNATLLKRLVRLMREAGVEV</sequence>
<dbReference type="Proteomes" id="UP001598130">
    <property type="component" value="Unassembled WGS sequence"/>
</dbReference>
<organism evidence="1 2">
    <name type="scientific">Phenylobacterium ferrooxidans</name>
    <dbReference type="NCBI Taxonomy" id="2982689"/>
    <lineage>
        <taxon>Bacteria</taxon>
        <taxon>Pseudomonadati</taxon>
        <taxon>Pseudomonadota</taxon>
        <taxon>Alphaproteobacteria</taxon>
        <taxon>Caulobacterales</taxon>
        <taxon>Caulobacteraceae</taxon>
        <taxon>Phenylobacterium</taxon>
    </lineage>
</organism>
<evidence type="ECO:0008006" key="3">
    <source>
        <dbReference type="Google" id="ProtNLM"/>
    </source>
</evidence>
<gene>
    <name evidence="1" type="ORF">OCL97_12210</name>
</gene>
<evidence type="ECO:0000313" key="1">
    <source>
        <dbReference type="EMBL" id="MFD3264720.1"/>
    </source>
</evidence>
<protein>
    <recommendedName>
        <fullName evidence="3">HTH crp-type domain-containing protein</fullName>
    </recommendedName>
</protein>
<dbReference type="RefSeq" id="WP_377370303.1">
    <property type="nucleotide sequence ID" value="NZ_JAOTJD010000021.1"/>
</dbReference>